<comment type="caution">
    <text evidence="9">The sequence shown here is derived from an EMBL/GenBank/DDBJ whole genome shotgun (WGS) entry which is preliminary data.</text>
</comment>
<reference evidence="10" key="2">
    <citation type="journal article" date="2018" name="Environ. Microbiol.">
        <title>Bloom of a denitrifying methanotroph, 'Candidatus Methylomirabilis limnetica', in a deep stratified lake.</title>
        <authorList>
            <person name="Graf J.S."/>
            <person name="Mayr M.J."/>
            <person name="Marchant H.K."/>
            <person name="Tienken D."/>
            <person name="Hach P.F."/>
            <person name="Brand A."/>
            <person name="Schubert C.J."/>
            <person name="Kuypers M.M."/>
            <person name="Milucka J."/>
        </authorList>
    </citation>
    <scope>NUCLEOTIDE SEQUENCE [LARGE SCALE GENOMIC DNA]</scope>
    <source>
        <strain evidence="10">Zug</strain>
    </source>
</reference>
<dbReference type="AlphaFoldDB" id="A0A2T4TXM5"/>
<feature type="transmembrane region" description="Helical" evidence="8">
    <location>
        <begin position="109"/>
        <end position="130"/>
    </location>
</feature>
<dbReference type="OrthoDB" id="5540917at2"/>
<gene>
    <name evidence="9" type="primary">xrtH</name>
    <name evidence="9" type="ORF">CLG94_08975</name>
</gene>
<evidence type="ECO:0000256" key="7">
    <source>
        <dbReference type="ARBA" id="ARBA00023136"/>
    </source>
</evidence>
<dbReference type="GO" id="GO:0008233">
    <property type="term" value="F:peptidase activity"/>
    <property type="evidence" value="ECO:0007669"/>
    <property type="project" value="UniProtKB-KW"/>
</dbReference>
<organism evidence="9 10">
    <name type="scientific">Candidatus Methylomirabilis limnetica</name>
    <dbReference type="NCBI Taxonomy" id="2033718"/>
    <lineage>
        <taxon>Bacteria</taxon>
        <taxon>Candidatus Methylomirabilota</taxon>
        <taxon>Candidatus Methylomirabilia</taxon>
        <taxon>Candidatus Methylomirabilales</taxon>
        <taxon>Candidatus Methylomirabilaceae</taxon>
        <taxon>Candidatus Methylomirabilis</taxon>
    </lineage>
</organism>
<feature type="transmembrane region" description="Helical" evidence="8">
    <location>
        <begin position="142"/>
        <end position="160"/>
    </location>
</feature>
<dbReference type="RefSeq" id="WP_107562763.1">
    <property type="nucleotide sequence ID" value="NZ_NVQC01000022.1"/>
</dbReference>
<evidence type="ECO:0000256" key="1">
    <source>
        <dbReference type="ARBA" id="ARBA00004651"/>
    </source>
</evidence>
<keyword evidence="4 8" id="KW-0812">Transmembrane</keyword>
<evidence type="ECO:0000313" key="9">
    <source>
        <dbReference type="EMBL" id="PTL35872.1"/>
    </source>
</evidence>
<dbReference type="GO" id="GO:0005886">
    <property type="term" value="C:plasma membrane"/>
    <property type="evidence" value="ECO:0007669"/>
    <property type="project" value="UniProtKB-SubCell"/>
</dbReference>
<dbReference type="InterPro" id="IPR026441">
    <property type="entry name" value="Exosort_XrtH"/>
</dbReference>
<keyword evidence="2" id="KW-1003">Cell membrane</keyword>
<dbReference type="EMBL" id="NVQC01000022">
    <property type="protein sequence ID" value="PTL35872.1"/>
    <property type="molecule type" value="Genomic_DNA"/>
</dbReference>
<accession>A0A2T4TXM5</accession>
<name>A0A2T4TXM5_9BACT</name>
<evidence type="ECO:0000256" key="8">
    <source>
        <dbReference type="SAM" id="Phobius"/>
    </source>
</evidence>
<feature type="transmembrane region" description="Helical" evidence="8">
    <location>
        <begin position="12"/>
        <end position="29"/>
    </location>
</feature>
<evidence type="ECO:0000313" key="10">
    <source>
        <dbReference type="Proteomes" id="UP000241436"/>
    </source>
</evidence>
<keyword evidence="10" id="KW-1185">Reference proteome</keyword>
<keyword evidence="7 8" id="KW-0472">Membrane</keyword>
<dbReference type="InterPro" id="IPR019127">
    <property type="entry name" value="Exosortase"/>
</dbReference>
<dbReference type="NCBIfam" id="TIGR04178">
    <property type="entry name" value="exo_archaeo"/>
    <property type="match status" value="1"/>
</dbReference>
<dbReference type="Pfam" id="PF09721">
    <property type="entry name" value="Exosortase_EpsH"/>
    <property type="match status" value="1"/>
</dbReference>
<dbReference type="NCBIfam" id="TIGR04177">
    <property type="entry name" value="exosort_XrtH"/>
    <property type="match status" value="1"/>
</dbReference>
<dbReference type="Proteomes" id="UP000241436">
    <property type="component" value="Unassembled WGS sequence"/>
</dbReference>
<dbReference type="InterPro" id="IPR026392">
    <property type="entry name" value="Exo/Archaeosortase_dom"/>
</dbReference>
<keyword evidence="3" id="KW-0645">Protease</keyword>
<comment type="subcellular location">
    <subcellularLocation>
        <location evidence="1">Cell membrane</location>
        <topology evidence="1">Multi-pass membrane protein</topology>
    </subcellularLocation>
</comment>
<evidence type="ECO:0000256" key="5">
    <source>
        <dbReference type="ARBA" id="ARBA00022801"/>
    </source>
</evidence>
<protein>
    <submittedName>
        <fullName evidence="9">Exosortase H</fullName>
    </submittedName>
</protein>
<sequence length="170" mass="18845">MEQRLSLNKPVVRACITFLVCIIVFYTLLRTSIMRELVGQPLALAFAAVSGFVLNLLSLKATTSGTILQVEGFAARIDDVCTGIFVVAIYVSAVLAYPSRATEKLKGVLLGASVILSLNLIRVVSLMYIGRYFPSFFETAHLLIWQSLIIFAALLAWIYWTERFVGAPRH</sequence>
<proteinExistence type="predicted"/>
<reference evidence="9 10" key="1">
    <citation type="submission" date="2017-09" db="EMBL/GenBank/DDBJ databases">
        <title>Bloom of a denitrifying methanotroph, Candidatus Methylomirabilis limnetica, in a deep stratified lake.</title>
        <authorList>
            <person name="Graf J.S."/>
            <person name="Marchant H.K."/>
            <person name="Tienken D."/>
            <person name="Hach P.F."/>
            <person name="Brand A."/>
            <person name="Schubert C.J."/>
            <person name="Kuypers M.M."/>
            <person name="Milucka J."/>
        </authorList>
    </citation>
    <scope>NUCLEOTIDE SEQUENCE [LARGE SCALE GENOMIC DNA]</scope>
    <source>
        <strain evidence="9 10">Zug</strain>
    </source>
</reference>
<evidence type="ECO:0000256" key="3">
    <source>
        <dbReference type="ARBA" id="ARBA00022670"/>
    </source>
</evidence>
<evidence type="ECO:0000256" key="4">
    <source>
        <dbReference type="ARBA" id="ARBA00022692"/>
    </source>
</evidence>
<keyword evidence="5" id="KW-0378">Hydrolase</keyword>
<feature type="transmembrane region" description="Helical" evidence="8">
    <location>
        <begin position="41"/>
        <end position="59"/>
    </location>
</feature>
<keyword evidence="6 8" id="KW-1133">Transmembrane helix</keyword>
<feature type="transmembrane region" description="Helical" evidence="8">
    <location>
        <begin position="80"/>
        <end position="97"/>
    </location>
</feature>
<evidence type="ECO:0000256" key="2">
    <source>
        <dbReference type="ARBA" id="ARBA00022475"/>
    </source>
</evidence>
<evidence type="ECO:0000256" key="6">
    <source>
        <dbReference type="ARBA" id="ARBA00022989"/>
    </source>
</evidence>
<dbReference type="GO" id="GO:0006508">
    <property type="term" value="P:proteolysis"/>
    <property type="evidence" value="ECO:0007669"/>
    <property type="project" value="UniProtKB-KW"/>
</dbReference>